<dbReference type="KEGG" id="llp:GH975_10275"/>
<name>A0A5Q2QCA8_9GAMM</name>
<feature type="binding site" evidence="3">
    <location>
        <position position="8"/>
    </location>
    <ligand>
        <name>Zn(2+)</name>
        <dbReference type="ChEBI" id="CHEBI:29105"/>
    </ligand>
</feature>
<dbReference type="RefSeq" id="WP_153714436.1">
    <property type="nucleotide sequence ID" value="NZ_CP045871.1"/>
</dbReference>
<gene>
    <name evidence="3 5" type="primary">yacG</name>
    <name evidence="5" type="ORF">GH975_10275</name>
</gene>
<comment type="subunit">
    <text evidence="3">Interacts with GyrB.</text>
</comment>
<dbReference type="GO" id="GO:0006355">
    <property type="term" value="P:regulation of DNA-templated transcription"/>
    <property type="evidence" value="ECO:0007669"/>
    <property type="project" value="InterPro"/>
</dbReference>
<evidence type="ECO:0000256" key="2">
    <source>
        <dbReference type="ARBA" id="ARBA00022833"/>
    </source>
</evidence>
<keyword evidence="1 3" id="KW-0479">Metal-binding</keyword>
<dbReference type="Gene3D" id="3.30.50.10">
    <property type="entry name" value="Erythroid Transcription Factor GATA-1, subunit A"/>
    <property type="match status" value="1"/>
</dbReference>
<sequence>MNPQLVKCPECGTSCRFDSSNPHKPFCSERCKLLDLGGWASESYKVPGPAASDELMSDQIEGAESNEDK</sequence>
<dbReference type="AlphaFoldDB" id="A0A5Q2QCA8"/>
<dbReference type="InterPro" id="IPR013088">
    <property type="entry name" value="Znf_NHR/GATA"/>
</dbReference>
<dbReference type="Pfam" id="PF03884">
    <property type="entry name" value="YacG"/>
    <property type="match status" value="1"/>
</dbReference>
<accession>A0A5Q2QCA8</accession>
<evidence type="ECO:0000256" key="4">
    <source>
        <dbReference type="SAM" id="MobiDB-lite"/>
    </source>
</evidence>
<dbReference type="PANTHER" id="PTHR36150">
    <property type="entry name" value="DNA GYRASE INHIBITOR YACG"/>
    <property type="match status" value="1"/>
</dbReference>
<dbReference type="Proteomes" id="UP000388235">
    <property type="component" value="Chromosome"/>
</dbReference>
<proteinExistence type="inferred from homology"/>
<dbReference type="GO" id="GO:0008657">
    <property type="term" value="F:DNA topoisomerase type II (double strand cut, ATP-hydrolyzing) inhibitor activity"/>
    <property type="evidence" value="ECO:0007669"/>
    <property type="project" value="UniProtKB-UniRule"/>
</dbReference>
<dbReference type="InterPro" id="IPR005584">
    <property type="entry name" value="DNA_gyrase_inhibitor_YacG"/>
</dbReference>
<dbReference type="OrthoDB" id="9809663at2"/>
<feature type="region of interest" description="Disordered" evidence="4">
    <location>
        <begin position="48"/>
        <end position="69"/>
    </location>
</feature>
<dbReference type="SUPFAM" id="SSF57716">
    <property type="entry name" value="Glucocorticoid receptor-like (DNA-binding domain)"/>
    <property type="match status" value="1"/>
</dbReference>
<evidence type="ECO:0000256" key="1">
    <source>
        <dbReference type="ARBA" id="ARBA00022723"/>
    </source>
</evidence>
<evidence type="ECO:0000256" key="3">
    <source>
        <dbReference type="HAMAP-Rule" id="MF_00649"/>
    </source>
</evidence>
<comment type="function">
    <text evidence="3">Inhibits all the catalytic activities of DNA gyrase by preventing its interaction with DNA. Acts by binding directly to the C-terminal domain of GyrB, which probably disrupts DNA binding by the gyrase.</text>
</comment>
<dbReference type="GO" id="GO:0008270">
    <property type="term" value="F:zinc ion binding"/>
    <property type="evidence" value="ECO:0007669"/>
    <property type="project" value="UniProtKB-UniRule"/>
</dbReference>
<dbReference type="PANTHER" id="PTHR36150:SF1">
    <property type="entry name" value="DNA GYRASE INHIBITOR YACG"/>
    <property type="match status" value="1"/>
</dbReference>
<evidence type="ECO:0000313" key="5">
    <source>
        <dbReference type="EMBL" id="QGG80933.1"/>
    </source>
</evidence>
<reference evidence="5 6" key="1">
    <citation type="submission" date="2019-11" db="EMBL/GenBank/DDBJ databases">
        <authorList>
            <person name="Khan S.A."/>
            <person name="Jeon C.O."/>
            <person name="Chun B.H."/>
        </authorList>
    </citation>
    <scope>NUCLEOTIDE SEQUENCE [LARGE SCALE GENOMIC DNA]</scope>
    <source>
        <strain evidence="5 6">IMCC 1097</strain>
    </source>
</reference>
<dbReference type="HAMAP" id="MF_00649">
    <property type="entry name" value="DNA_gyrase_inhibitor_YacG"/>
    <property type="match status" value="1"/>
</dbReference>
<dbReference type="EMBL" id="CP045871">
    <property type="protein sequence ID" value="QGG80933.1"/>
    <property type="molecule type" value="Genomic_DNA"/>
</dbReference>
<feature type="binding site" evidence="3">
    <location>
        <position position="27"/>
    </location>
    <ligand>
        <name>Zn(2+)</name>
        <dbReference type="ChEBI" id="CHEBI:29105"/>
    </ligand>
</feature>
<organism evidence="5 6">
    <name type="scientific">Litorivicinus lipolyticus</name>
    <dbReference type="NCBI Taxonomy" id="418701"/>
    <lineage>
        <taxon>Bacteria</taxon>
        <taxon>Pseudomonadati</taxon>
        <taxon>Pseudomonadota</taxon>
        <taxon>Gammaproteobacteria</taxon>
        <taxon>Oceanospirillales</taxon>
        <taxon>Litorivicinaceae</taxon>
        <taxon>Litorivicinus</taxon>
    </lineage>
</organism>
<protein>
    <recommendedName>
        <fullName evidence="3">DNA gyrase inhibitor YacG</fullName>
    </recommendedName>
</protein>
<keyword evidence="6" id="KW-1185">Reference proteome</keyword>
<keyword evidence="2 3" id="KW-0862">Zinc</keyword>
<feature type="binding site" evidence="3">
    <location>
        <position position="31"/>
    </location>
    <ligand>
        <name>Zn(2+)</name>
        <dbReference type="ChEBI" id="CHEBI:29105"/>
    </ligand>
</feature>
<comment type="similarity">
    <text evidence="3">Belongs to the DNA gyrase inhibitor YacG family.</text>
</comment>
<comment type="cofactor">
    <cofactor evidence="3">
        <name>Zn(2+)</name>
        <dbReference type="ChEBI" id="CHEBI:29105"/>
    </cofactor>
    <text evidence="3">Binds 1 zinc ion.</text>
</comment>
<evidence type="ECO:0000313" key="6">
    <source>
        <dbReference type="Proteomes" id="UP000388235"/>
    </source>
</evidence>
<feature type="binding site" evidence="3">
    <location>
        <position position="11"/>
    </location>
    <ligand>
        <name>Zn(2+)</name>
        <dbReference type="ChEBI" id="CHEBI:29105"/>
    </ligand>
</feature>